<feature type="compositionally biased region" description="Polar residues" evidence="1">
    <location>
        <begin position="74"/>
        <end position="92"/>
    </location>
</feature>
<organism evidence="3 4">
    <name type="scientific">Camelus dromedarius</name>
    <name type="common">Dromedary</name>
    <name type="synonym">Arabian camel</name>
    <dbReference type="NCBI Taxonomy" id="9838"/>
    <lineage>
        <taxon>Eukaryota</taxon>
        <taxon>Metazoa</taxon>
        <taxon>Chordata</taxon>
        <taxon>Craniata</taxon>
        <taxon>Vertebrata</taxon>
        <taxon>Euteleostomi</taxon>
        <taxon>Mammalia</taxon>
        <taxon>Eutheria</taxon>
        <taxon>Laurasiatheria</taxon>
        <taxon>Artiodactyla</taxon>
        <taxon>Tylopoda</taxon>
        <taxon>Camelidae</taxon>
        <taxon>Camelus</taxon>
    </lineage>
</organism>
<feature type="signal peptide" evidence="2">
    <location>
        <begin position="1"/>
        <end position="22"/>
    </location>
</feature>
<dbReference type="Proteomes" id="UP000299084">
    <property type="component" value="Unassembled WGS sequence"/>
</dbReference>
<evidence type="ECO:0000313" key="4">
    <source>
        <dbReference type="Proteomes" id="UP000299084"/>
    </source>
</evidence>
<proteinExistence type="predicted"/>
<keyword evidence="2" id="KW-0732">Signal</keyword>
<dbReference type="EMBL" id="JWIN03000034">
    <property type="protein sequence ID" value="KAB1254490.1"/>
    <property type="molecule type" value="Genomic_DNA"/>
</dbReference>
<comment type="caution">
    <text evidence="3">The sequence shown here is derived from an EMBL/GenBank/DDBJ whole genome shotgun (WGS) entry which is preliminary data.</text>
</comment>
<feature type="compositionally biased region" description="Basic and acidic residues" evidence="1">
    <location>
        <begin position="26"/>
        <end position="47"/>
    </location>
</feature>
<dbReference type="AlphaFoldDB" id="A0A5N4C6K6"/>
<protein>
    <submittedName>
        <fullName evidence="3">Uncharacterized protein</fullName>
    </submittedName>
</protein>
<name>A0A5N4C6K6_CAMDR</name>
<evidence type="ECO:0000256" key="2">
    <source>
        <dbReference type="SAM" id="SignalP"/>
    </source>
</evidence>
<sequence>MCFPKKWLSHLVLSEVLPLLARQTLRRGELGRQEGRKGAHSDSRSVLETRGMALDQNTLAPPTSHRKCVPDPSGQLQEPHTCSVSTMSSSTP</sequence>
<evidence type="ECO:0000313" key="3">
    <source>
        <dbReference type="EMBL" id="KAB1254490.1"/>
    </source>
</evidence>
<feature type="region of interest" description="Disordered" evidence="1">
    <location>
        <begin position="25"/>
        <end position="92"/>
    </location>
</feature>
<feature type="chain" id="PRO_5024317027" evidence="2">
    <location>
        <begin position="23"/>
        <end position="92"/>
    </location>
</feature>
<gene>
    <name evidence="3" type="ORF">Cadr_000029252</name>
</gene>
<evidence type="ECO:0000256" key="1">
    <source>
        <dbReference type="SAM" id="MobiDB-lite"/>
    </source>
</evidence>
<keyword evidence="4" id="KW-1185">Reference proteome</keyword>
<reference evidence="3 4" key="1">
    <citation type="journal article" date="2019" name="Mol. Ecol. Resour.">
        <title>Improving Illumina assemblies with Hi-C and long reads: an example with the North African dromedary.</title>
        <authorList>
            <person name="Elbers J.P."/>
            <person name="Rogers M.F."/>
            <person name="Perelman P.L."/>
            <person name="Proskuryakova A.A."/>
            <person name="Serdyukova N.A."/>
            <person name="Johnson W.E."/>
            <person name="Horin P."/>
            <person name="Corander J."/>
            <person name="Murphy D."/>
            <person name="Burger P.A."/>
        </authorList>
    </citation>
    <scope>NUCLEOTIDE SEQUENCE [LARGE SCALE GENOMIC DNA]</scope>
    <source>
        <strain evidence="3">Drom800</strain>
        <tissue evidence="3">Blood</tissue>
    </source>
</reference>
<accession>A0A5N4C6K6</accession>